<evidence type="ECO:0000313" key="1">
    <source>
        <dbReference type="EMBL" id="MPM86201.1"/>
    </source>
</evidence>
<gene>
    <name evidence="1" type="ORF">SDC9_133289</name>
</gene>
<dbReference type="EMBL" id="VSSQ01034307">
    <property type="protein sequence ID" value="MPM86201.1"/>
    <property type="molecule type" value="Genomic_DNA"/>
</dbReference>
<comment type="caution">
    <text evidence="1">The sequence shown here is derived from an EMBL/GenBank/DDBJ whole genome shotgun (WGS) entry which is preliminary data.</text>
</comment>
<proteinExistence type="predicted"/>
<reference evidence="1" key="1">
    <citation type="submission" date="2019-08" db="EMBL/GenBank/DDBJ databases">
        <authorList>
            <person name="Kucharzyk K."/>
            <person name="Murdoch R.W."/>
            <person name="Higgins S."/>
            <person name="Loffler F."/>
        </authorList>
    </citation>
    <scope>NUCLEOTIDE SEQUENCE</scope>
</reference>
<sequence length="53" mass="6349">MPVSYHETNKNYSMDSYMSIEPVSIGPLWKGVLNIIFNYLNSLFMKKFYYRAF</sequence>
<accession>A0A645DA84</accession>
<organism evidence="1">
    <name type="scientific">bioreactor metagenome</name>
    <dbReference type="NCBI Taxonomy" id="1076179"/>
    <lineage>
        <taxon>unclassified sequences</taxon>
        <taxon>metagenomes</taxon>
        <taxon>ecological metagenomes</taxon>
    </lineage>
</organism>
<dbReference type="AlphaFoldDB" id="A0A645DA84"/>
<name>A0A645DA84_9ZZZZ</name>
<protein>
    <submittedName>
        <fullName evidence="1">Uncharacterized protein</fullName>
    </submittedName>
</protein>